<dbReference type="EMBL" id="CP144749">
    <property type="protein sequence ID" value="WVZ77828.1"/>
    <property type="molecule type" value="Genomic_DNA"/>
</dbReference>
<dbReference type="Proteomes" id="UP001341281">
    <property type="component" value="Chromosome 05"/>
</dbReference>
<accession>A0AAQ3TQ45</accession>
<gene>
    <name evidence="2" type="ORF">U9M48_025648</name>
</gene>
<protein>
    <submittedName>
        <fullName evidence="2">Uncharacterized protein</fullName>
    </submittedName>
</protein>
<evidence type="ECO:0000313" key="3">
    <source>
        <dbReference type="Proteomes" id="UP001341281"/>
    </source>
</evidence>
<feature type="compositionally biased region" description="Low complexity" evidence="1">
    <location>
        <begin position="60"/>
        <end position="74"/>
    </location>
</feature>
<feature type="compositionally biased region" description="Low complexity" evidence="1">
    <location>
        <begin position="1"/>
        <end position="18"/>
    </location>
</feature>
<dbReference type="AlphaFoldDB" id="A0AAQ3TQ45"/>
<proteinExistence type="predicted"/>
<sequence length="173" mass="18850">MPRLEAPAALKPASHAAPHVTPACPTARKPTSQAILLCTHGQRRPDGAPPPSSCARIERPPAAARRPAPGLRPCARPPSTPPPSSCACMAQPPSIWLHLGSHVSKSTLPRVGCHRSPRQWMAFLPHFPRGENGELWVGAEFSESTIKDFKRGLFSKFEDDKEKLLVQYELQSS</sequence>
<evidence type="ECO:0000313" key="2">
    <source>
        <dbReference type="EMBL" id="WVZ77828.1"/>
    </source>
</evidence>
<organism evidence="2 3">
    <name type="scientific">Paspalum notatum var. saurae</name>
    <dbReference type="NCBI Taxonomy" id="547442"/>
    <lineage>
        <taxon>Eukaryota</taxon>
        <taxon>Viridiplantae</taxon>
        <taxon>Streptophyta</taxon>
        <taxon>Embryophyta</taxon>
        <taxon>Tracheophyta</taxon>
        <taxon>Spermatophyta</taxon>
        <taxon>Magnoliopsida</taxon>
        <taxon>Liliopsida</taxon>
        <taxon>Poales</taxon>
        <taxon>Poaceae</taxon>
        <taxon>PACMAD clade</taxon>
        <taxon>Panicoideae</taxon>
        <taxon>Andropogonodae</taxon>
        <taxon>Paspaleae</taxon>
        <taxon>Paspalinae</taxon>
        <taxon>Paspalum</taxon>
    </lineage>
</organism>
<reference evidence="2 3" key="1">
    <citation type="submission" date="2024-02" db="EMBL/GenBank/DDBJ databases">
        <title>High-quality chromosome-scale genome assembly of Pensacola bahiagrass (Paspalum notatum Flugge var. saurae).</title>
        <authorList>
            <person name="Vega J.M."/>
            <person name="Podio M."/>
            <person name="Orjuela J."/>
            <person name="Siena L.A."/>
            <person name="Pessino S.C."/>
            <person name="Combes M.C."/>
            <person name="Mariac C."/>
            <person name="Albertini E."/>
            <person name="Pupilli F."/>
            <person name="Ortiz J.P.A."/>
            <person name="Leblanc O."/>
        </authorList>
    </citation>
    <scope>NUCLEOTIDE SEQUENCE [LARGE SCALE GENOMIC DNA]</scope>
    <source>
        <strain evidence="2">R1</strain>
        <tissue evidence="2">Leaf</tissue>
    </source>
</reference>
<keyword evidence="3" id="KW-1185">Reference proteome</keyword>
<feature type="region of interest" description="Disordered" evidence="1">
    <location>
        <begin position="1"/>
        <end position="85"/>
    </location>
</feature>
<name>A0AAQ3TQ45_PASNO</name>
<evidence type="ECO:0000256" key="1">
    <source>
        <dbReference type="SAM" id="MobiDB-lite"/>
    </source>
</evidence>
<feature type="compositionally biased region" description="Pro residues" evidence="1">
    <location>
        <begin position="75"/>
        <end position="84"/>
    </location>
</feature>